<dbReference type="InterPro" id="IPR000402">
    <property type="entry name" value="Na/K_ATPase_sub_beta"/>
</dbReference>
<dbReference type="EMBL" id="JABEBT010000009">
    <property type="protein sequence ID" value="KAF7638861.1"/>
    <property type="molecule type" value="Genomic_DNA"/>
</dbReference>
<evidence type="ECO:0000256" key="7">
    <source>
        <dbReference type="SAM" id="MobiDB-lite"/>
    </source>
</evidence>
<dbReference type="OrthoDB" id="5912413at2759"/>
<dbReference type="AlphaFoldDB" id="A0A8S9ZYU9"/>
<protein>
    <recommendedName>
        <fullName evidence="11">Sodium/potassium-transporting ATPase subunit beta</fullName>
    </recommendedName>
</protein>
<name>A0A8S9ZYU9_9BILA</name>
<dbReference type="GO" id="GO:1990573">
    <property type="term" value="P:potassium ion import across plasma membrane"/>
    <property type="evidence" value="ECO:0007669"/>
    <property type="project" value="TreeGrafter"/>
</dbReference>
<dbReference type="GO" id="GO:0005890">
    <property type="term" value="C:sodium:potassium-exchanging ATPase complex"/>
    <property type="evidence" value="ECO:0007669"/>
    <property type="project" value="InterPro"/>
</dbReference>
<reference evidence="9" key="1">
    <citation type="journal article" date="2020" name="Ecol. Evol.">
        <title>Genome structure and content of the rice root-knot nematode (Meloidogyne graminicola).</title>
        <authorList>
            <person name="Phan N.T."/>
            <person name="Danchin E.G.J."/>
            <person name="Klopp C."/>
            <person name="Perfus-Barbeoch L."/>
            <person name="Kozlowski D.K."/>
            <person name="Koutsovoulos G.D."/>
            <person name="Lopez-Roques C."/>
            <person name="Bouchez O."/>
            <person name="Zahm M."/>
            <person name="Besnard G."/>
            <person name="Bellafiore S."/>
        </authorList>
    </citation>
    <scope>NUCLEOTIDE SEQUENCE</scope>
    <source>
        <strain evidence="9">VN-18</strain>
    </source>
</reference>
<dbReference type="GO" id="GO:0030007">
    <property type="term" value="P:intracellular potassium ion homeostasis"/>
    <property type="evidence" value="ECO:0007669"/>
    <property type="project" value="TreeGrafter"/>
</dbReference>
<gene>
    <name evidence="9" type="ORF">Mgra_00001670</name>
</gene>
<evidence type="ECO:0000313" key="9">
    <source>
        <dbReference type="EMBL" id="KAF7638861.1"/>
    </source>
</evidence>
<evidence type="ECO:0000256" key="4">
    <source>
        <dbReference type="ARBA" id="ARBA00022968"/>
    </source>
</evidence>
<evidence type="ECO:0000256" key="5">
    <source>
        <dbReference type="ARBA" id="ARBA00022989"/>
    </source>
</evidence>
<dbReference type="Gene3D" id="2.60.40.1660">
    <property type="entry name" value="Na, k-atpase alpha subunit"/>
    <property type="match status" value="1"/>
</dbReference>
<organism evidence="9 10">
    <name type="scientific">Meloidogyne graminicola</name>
    <dbReference type="NCBI Taxonomy" id="189291"/>
    <lineage>
        <taxon>Eukaryota</taxon>
        <taxon>Metazoa</taxon>
        <taxon>Ecdysozoa</taxon>
        <taxon>Nematoda</taxon>
        <taxon>Chromadorea</taxon>
        <taxon>Rhabditida</taxon>
        <taxon>Tylenchina</taxon>
        <taxon>Tylenchomorpha</taxon>
        <taxon>Tylenchoidea</taxon>
        <taxon>Meloidogynidae</taxon>
        <taxon>Meloidogyninae</taxon>
        <taxon>Meloidogyne</taxon>
    </lineage>
</organism>
<comment type="subcellular location">
    <subcellularLocation>
        <location evidence="1">Membrane</location>
        <topology evidence="1">Single-pass type II membrane protein</topology>
    </subcellularLocation>
</comment>
<evidence type="ECO:0000256" key="8">
    <source>
        <dbReference type="SAM" id="Phobius"/>
    </source>
</evidence>
<accession>A0A8S9ZYU9</accession>
<comment type="caution">
    <text evidence="9">The sequence shown here is derived from an EMBL/GenBank/DDBJ whole genome shotgun (WGS) entry which is preliminary data.</text>
</comment>
<dbReference type="PANTHER" id="PTHR11523:SF28">
    <property type="entry name" value="NA_K-ATPASE BETA SUBUNIT ISOFORM 4-RELATED"/>
    <property type="match status" value="1"/>
</dbReference>
<comment type="similarity">
    <text evidence="2">Belongs to the X(+)/potassium ATPases subunit beta family.</text>
</comment>
<keyword evidence="3 8" id="KW-0812">Transmembrane</keyword>
<dbReference type="InterPro" id="IPR038702">
    <property type="entry name" value="Na/K_ATPase_sub_beta_sf"/>
</dbReference>
<evidence type="ECO:0000256" key="1">
    <source>
        <dbReference type="ARBA" id="ARBA00004606"/>
    </source>
</evidence>
<keyword evidence="6 8" id="KW-0472">Membrane</keyword>
<dbReference type="GO" id="GO:0036376">
    <property type="term" value="P:sodium ion export across plasma membrane"/>
    <property type="evidence" value="ECO:0007669"/>
    <property type="project" value="TreeGrafter"/>
</dbReference>
<dbReference type="Pfam" id="PF00287">
    <property type="entry name" value="Na_K-ATPase"/>
    <property type="match status" value="1"/>
</dbReference>
<evidence type="ECO:0000256" key="2">
    <source>
        <dbReference type="ARBA" id="ARBA00005876"/>
    </source>
</evidence>
<feature type="region of interest" description="Disordered" evidence="7">
    <location>
        <begin position="1"/>
        <end position="26"/>
    </location>
</feature>
<dbReference type="GO" id="GO:0001671">
    <property type="term" value="F:ATPase activator activity"/>
    <property type="evidence" value="ECO:0007669"/>
    <property type="project" value="TreeGrafter"/>
</dbReference>
<dbReference type="PANTHER" id="PTHR11523">
    <property type="entry name" value="SODIUM/POTASSIUM-DEPENDENT ATPASE BETA SUBUNIT"/>
    <property type="match status" value="1"/>
</dbReference>
<sequence>MTKDEAGKFSEQNNTLMANGRTKPSGKASLSTFIYNRREGTFLGRTGKSWVQIVVFYIFFYLLLAAFWIACLAIFLQTIDNSKPKYYGKDTIIGDNPGVGYQPWLKDHPESTLIKFNSKNKSSYEDYVNTLNKYLEKYSITNNTRDCSNSGDSNSQIISDGRANASAEACRFTLDLFDKANCNKKDDYGFSKGTPCIILSLNRLIGWTPENYKGEVPEEVKGRYKPGSIAFYCNGTSQIDNELIGSVEYIPERGIDGKFYPLCCYGKLPPANCSNGKV</sequence>
<evidence type="ECO:0000313" key="10">
    <source>
        <dbReference type="Proteomes" id="UP000605970"/>
    </source>
</evidence>
<feature type="transmembrane region" description="Helical" evidence="8">
    <location>
        <begin position="50"/>
        <end position="76"/>
    </location>
</feature>
<evidence type="ECO:0000256" key="3">
    <source>
        <dbReference type="ARBA" id="ARBA00022692"/>
    </source>
</evidence>
<dbReference type="Proteomes" id="UP000605970">
    <property type="component" value="Unassembled WGS sequence"/>
</dbReference>
<dbReference type="GO" id="GO:0006883">
    <property type="term" value="P:intracellular sodium ion homeostasis"/>
    <property type="evidence" value="ECO:0007669"/>
    <property type="project" value="TreeGrafter"/>
</dbReference>
<proteinExistence type="inferred from homology"/>
<keyword evidence="5 8" id="KW-1133">Transmembrane helix</keyword>
<keyword evidence="10" id="KW-1185">Reference proteome</keyword>
<evidence type="ECO:0000256" key="6">
    <source>
        <dbReference type="ARBA" id="ARBA00023136"/>
    </source>
</evidence>
<evidence type="ECO:0008006" key="11">
    <source>
        <dbReference type="Google" id="ProtNLM"/>
    </source>
</evidence>
<keyword evidence="4" id="KW-0735">Signal-anchor</keyword>